<dbReference type="PROSITE" id="PS51078">
    <property type="entry name" value="ICLR_ED"/>
    <property type="match status" value="1"/>
</dbReference>
<dbReference type="GO" id="GO:0003700">
    <property type="term" value="F:DNA-binding transcription factor activity"/>
    <property type="evidence" value="ECO:0007669"/>
    <property type="project" value="TreeGrafter"/>
</dbReference>
<evidence type="ECO:0000256" key="3">
    <source>
        <dbReference type="ARBA" id="ARBA00023163"/>
    </source>
</evidence>
<dbReference type="Gene3D" id="1.10.10.10">
    <property type="entry name" value="Winged helix-like DNA-binding domain superfamily/Winged helix DNA-binding domain"/>
    <property type="match status" value="1"/>
</dbReference>
<dbReference type="InterPro" id="IPR005471">
    <property type="entry name" value="Tscrpt_reg_IclR_N"/>
</dbReference>
<evidence type="ECO:0000313" key="7">
    <source>
        <dbReference type="Proteomes" id="UP000322553"/>
    </source>
</evidence>
<evidence type="ECO:0000259" key="4">
    <source>
        <dbReference type="PROSITE" id="PS51077"/>
    </source>
</evidence>
<feature type="domain" description="IclR-ED" evidence="5">
    <location>
        <begin position="160"/>
        <end position="344"/>
    </location>
</feature>
<dbReference type="InterPro" id="IPR036388">
    <property type="entry name" value="WH-like_DNA-bd_sf"/>
</dbReference>
<evidence type="ECO:0000256" key="2">
    <source>
        <dbReference type="ARBA" id="ARBA00023125"/>
    </source>
</evidence>
<dbReference type="SUPFAM" id="SSF46785">
    <property type="entry name" value="Winged helix' DNA-binding domain"/>
    <property type="match status" value="1"/>
</dbReference>
<accession>A0A5C0ZUC0</accession>
<dbReference type="PROSITE" id="PS51077">
    <property type="entry name" value="HTH_ICLR"/>
    <property type="match status" value="1"/>
</dbReference>
<dbReference type="SUPFAM" id="SSF55781">
    <property type="entry name" value="GAF domain-like"/>
    <property type="match status" value="1"/>
</dbReference>
<dbReference type="GO" id="GO:0003677">
    <property type="term" value="F:DNA binding"/>
    <property type="evidence" value="ECO:0007669"/>
    <property type="project" value="UniProtKB-KW"/>
</dbReference>
<dbReference type="PANTHER" id="PTHR30136:SF39">
    <property type="entry name" value="TRANSCRIPTIONAL REGULATORY PROTEIN"/>
    <property type="match status" value="1"/>
</dbReference>
<keyword evidence="2" id="KW-0238">DNA-binding</keyword>
<dbReference type="PANTHER" id="PTHR30136">
    <property type="entry name" value="HELIX-TURN-HELIX TRANSCRIPTIONAL REGULATOR, ICLR FAMILY"/>
    <property type="match status" value="1"/>
</dbReference>
<keyword evidence="1" id="KW-0805">Transcription regulation</keyword>
<name>A0A5C0ZUC0_9GAMM</name>
<dbReference type="InterPro" id="IPR029016">
    <property type="entry name" value="GAF-like_dom_sf"/>
</dbReference>
<keyword evidence="3" id="KW-0804">Transcription</keyword>
<dbReference type="Pfam" id="PF09339">
    <property type="entry name" value="HTH_IclR"/>
    <property type="match status" value="1"/>
</dbReference>
<dbReference type="SMART" id="SM00346">
    <property type="entry name" value="HTH_ICLR"/>
    <property type="match status" value="1"/>
</dbReference>
<dbReference type="EMBL" id="CP043420">
    <property type="protein sequence ID" value="QEL09972.1"/>
    <property type="molecule type" value="Genomic_DNA"/>
</dbReference>
<proteinExistence type="predicted"/>
<sequence>MMPPPMTVTSVSSGSFGEESTVWICGYMASLLLLTDDPDIYHCAGNANNRNHRRCFPRVSFTHIVRRRSDVYGREPLMPQPAHLPLETDRPDVAGTQTLERAMQLLRAVAAQGDRGATVEMLRQHSSLSRATLYRLLLSLRRQGLLRQPYPRGAYFLGYELLSLGAQAGNASGLRELARPALLQLAARFGDSFFLLVPDGYFALCLEMQDGNRPIRCFSQAVGGRILMGVGQASIALLAGMPTQQRQMILAHNTPRLTREYQLDMRRVRRQVSRAKQRGHAYSAGGIGLDGYTGVAVPVRTAQGSVAGALSCAIEISNMTRSHRHALVTALKHHAAEVGERTGQLLRLA</sequence>
<dbReference type="GO" id="GO:0045892">
    <property type="term" value="P:negative regulation of DNA-templated transcription"/>
    <property type="evidence" value="ECO:0007669"/>
    <property type="project" value="TreeGrafter"/>
</dbReference>
<dbReference type="Pfam" id="PF01614">
    <property type="entry name" value="IclR_C"/>
    <property type="match status" value="1"/>
</dbReference>
<dbReference type="Gene3D" id="3.30.450.40">
    <property type="match status" value="1"/>
</dbReference>
<keyword evidence="7" id="KW-1185">Reference proteome</keyword>
<feature type="domain" description="HTH iclR-type" evidence="4">
    <location>
        <begin position="96"/>
        <end position="159"/>
    </location>
</feature>
<dbReference type="InterPro" id="IPR050707">
    <property type="entry name" value="HTH_MetabolicPath_Reg"/>
</dbReference>
<reference evidence="6 7" key="1">
    <citation type="submission" date="2019-08" db="EMBL/GenBank/DDBJ databases">
        <title>Complete genome sequence of Kushneria sp. YCWA18, a halophilic phosphate-solubilizing bacterium isolated from Daqiao saltern in China.</title>
        <authorList>
            <person name="Du G.-X."/>
            <person name="Qu L.-Y."/>
        </authorList>
    </citation>
    <scope>NUCLEOTIDE SEQUENCE [LARGE SCALE GENOMIC DNA]</scope>
    <source>
        <strain evidence="6 7">YCWA18</strain>
    </source>
</reference>
<evidence type="ECO:0000259" key="5">
    <source>
        <dbReference type="PROSITE" id="PS51078"/>
    </source>
</evidence>
<dbReference type="Proteomes" id="UP000322553">
    <property type="component" value="Chromosome"/>
</dbReference>
<evidence type="ECO:0000256" key="1">
    <source>
        <dbReference type="ARBA" id="ARBA00023015"/>
    </source>
</evidence>
<gene>
    <name evidence="6" type="ORF">FY550_01700</name>
</gene>
<dbReference type="InterPro" id="IPR036390">
    <property type="entry name" value="WH_DNA-bd_sf"/>
</dbReference>
<organism evidence="6 7">
    <name type="scientific">Kushneria phosphatilytica</name>
    <dbReference type="NCBI Taxonomy" id="657387"/>
    <lineage>
        <taxon>Bacteria</taxon>
        <taxon>Pseudomonadati</taxon>
        <taxon>Pseudomonadota</taxon>
        <taxon>Gammaproteobacteria</taxon>
        <taxon>Oceanospirillales</taxon>
        <taxon>Halomonadaceae</taxon>
        <taxon>Kushneria</taxon>
    </lineage>
</organism>
<protein>
    <submittedName>
        <fullName evidence="6">Helix-turn-helix domain-containing protein</fullName>
    </submittedName>
</protein>
<evidence type="ECO:0000313" key="6">
    <source>
        <dbReference type="EMBL" id="QEL09972.1"/>
    </source>
</evidence>
<dbReference type="InterPro" id="IPR014757">
    <property type="entry name" value="Tscrpt_reg_IclR_C"/>
</dbReference>
<dbReference type="AlphaFoldDB" id="A0A5C0ZUC0"/>
<dbReference type="OrthoDB" id="31778at2"/>
<dbReference type="KEGG" id="kuy:FY550_01700"/>